<dbReference type="CDD" id="cd00201">
    <property type="entry name" value="WW"/>
    <property type="match status" value="4"/>
</dbReference>
<dbReference type="SUPFAM" id="SSF51045">
    <property type="entry name" value="WW domain"/>
    <property type="match status" value="4"/>
</dbReference>
<feature type="domain" description="WW" evidence="12">
    <location>
        <begin position="454"/>
        <end position="487"/>
    </location>
</feature>
<evidence type="ECO:0000256" key="3">
    <source>
        <dbReference type="ARBA" id="ARBA00022553"/>
    </source>
</evidence>
<accession>A0A8C8MES4</accession>
<dbReference type="PANTHER" id="PTHR11254:SF396">
    <property type="entry name" value="NEDD4-LIKE E3 UBIQUITIN-PROTEIN LIGASE WWP2"/>
    <property type="match status" value="1"/>
</dbReference>
<dbReference type="Gene3D" id="2.60.40.150">
    <property type="entry name" value="C2 domain"/>
    <property type="match status" value="1"/>
</dbReference>
<dbReference type="FunFam" id="3.90.1750.10:FF:000002">
    <property type="entry name" value="E3 ubiquitin-protein ligase"/>
    <property type="match status" value="1"/>
</dbReference>
<dbReference type="GO" id="GO:0005634">
    <property type="term" value="C:nucleus"/>
    <property type="evidence" value="ECO:0007669"/>
    <property type="project" value="UniProtKB-ARBA"/>
</dbReference>
<dbReference type="InterPro" id="IPR001202">
    <property type="entry name" value="WW_dom"/>
</dbReference>
<evidence type="ECO:0000256" key="7">
    <source>
        <dbReference type="PIRNR" id="PIRNR001569"/>
    </source>
</evidence>
<evidence type="ECO:0000259" key="12">
    <source>
        <dbReference type="PROSITE" id="PS50020"/>
    </source>
</evidence>
<dbReference type="PIRSF" id="PIRSF001569">
    <property type="entry name" value="E3_ub_ligase_SMURF1"/>
    <property type="match status" value="1"/>
</dbReference>
<name>A0A8C8MES4_ONCTS</name>
<evidence type="ECO:0000256" key="10">
    <source>
        <dbReference type="SAM" id="MobiDB-lite"/>
    </source>
</evidence>
<dbReference type="Gene3D" id="2.20.70.10">
    <property type="match status" value="3"/>
</dbReference>
<dbReference type="PROSITE" id="PS01159">
    <property type="entry name" value="WW_DOMAIN_1"/>
    <property type="match status" value="4"/>
</dbReference>
<evidence type="ECO:0000256" key="5">
    <source>
        <dbReference type="ARBA" id="ARBA00022737"/>
    </source>
</evidence>
<proteinExistence type="predicted"/>
<dbReference type="FunFam" id="2.20.70.10:FF:000023">
    <property type="entry name" value="E3 ubiquitin-protein ligase"/>
    <property type="match status" value="1"/>
</dbReference>
<feature type="domain" description="HECT" evidence="13">
    <location>
        <begin position="545"/>
        <end position="859"/>
    </location>
</feature>
<dbReference type="Pfam" id="PF00397">
    <property type="entry name" value="WW"/>
    <property type="match status" value="4"/>
</dbReference>
<dbReference type="EC" id="2.3.2.26" evidence="7"/>
<keyword evidence="5" id="KW-0677">Repeat</keyword>
<dbReference type="AlphaFoldDB" id="A0A8C8MES4"/>
<dbReference type="GO" id="GO:0061630">
    <property type="term" value="F:ubiquitin protein ligase activity"/>
    <property type="evidence" value="ECO:0007669"/>
    <property type="project" value="UniProtKB-EC"/>
</dbReference>
<dbReference type="SMART" id="SM00456">
    <property type="entry name" value="WW"/>
    <property type="match status" value="4"/>
</dbReference>
<dbReference type="GO" id="GO:0140678">
    <property type="term" value="F:molecular function inhibitor activity"/>
    <property type="evidence" value="ECO:0007669"/>
    <property type="project" value="UniProtKB-ARBA"/>
</dbReference>
<dbReference type="FunFam" id="2.20.70.10:FF:000009">
    <property type="entry name" value="E3 ubiquitin-protein ligase"/>
    <property type="match status" value="1"/>
</dbReference>
<dbReference type="Pfam" id="PF00168">
    <property type="entry name" value="C2"/>
    <property type="match status" value="1"/>
</dbReference>
<dbReference type="FunFam" id="2.60.40.150:FF:000082">
    <property type="entry name" value="E3 ubiquitin-protein ligase"/>
    <property type="match status" value="1"/>
</dbReference>
<dbReference type="InterPro" id="IPR036020">
    <property type="entry name" value="WW_dom_sf"/>
</dbReference>
<feature type="compositionally biased region" description="Polar residues" evidence="10">
    <location>
        <begin position="211"/>
        <end position="220"/>
    </location>
</feature>
<dbReference type="InterPro" id="IPR024928">
    <property type="entry name" value="E3_ub_ligase_SMURF1"/>
</dbReference>
<dbReference type="InterPro" id="IPR035983">
    <property type="entry name" value="Hect_E3_ubiquitin_ligase"/>
</dbReference>
<evidence type="ECO:0000259" key="11">
    <source>
        <dbReference type="PROSITE" id="PS50004"/>
    </source>
</evidence>
<keyword evidence="4 7" id="KW-0808">Transferase</keyword>
<evidence type="ECO:0000313" key="15">
    <source>
        <dbReference type="Proteomes" id="UP000694402"/>
    </source>
</evidence>
<comment type="pathway">
    <text evidence="2 7">Protein modification; protein ubiquitination.</text>
</comment>
<dbReference type="PROSITE" id="PS50020">
    <property type="entry name" value="WW_DOMAIN_2"/>
    <property type="match status" value="4"/>
</dbReference>
<dbReference type="FunFam" id="2.20.70.10:FF:000005">
    <property type="entry name" value="E3 ubiquitin-protein ligase"/>
    <property type="match status" value="1"/>
</dbReference>
<keyword evidence="3" id="KW-0597">Phosphoprotein</keyword>
<dbReference type="SUPFAM" id="SSF49562">
    <property type="entry name" value="C2 domain (Calcium/lipid-binding domain, CaLB)"/>
    <property type="match status" value="1"/>
</dbReference>
<dbReference type="GO" id="GO:0061629">
    <property type="term" value="F:RNA polymerase II-specific DNA-binding transcription factor binding"/>
    <property type="evidence" value="ECO:0007669"/>
    <property type="project" value="UniProtKB-ARBA"/>
</dbReference>
<dbReference type="GO" id="GO:0034765">
    <property type="term" value="P:regulation of monoatomic ion transmembrane transport"/>
    <property type="evidence" value="ECO:0007669"/>
    <property type="project" value="TreeGrafter"/>
</dbReference>
<dbReference type="InterPro" id="IPR000008">
    <property type="entry name" value="C2_dom"/>
</dbReference>
<comment type="catalytic activity">
    <reaction evidence="1 7">
        <text>S-ubiquitinyl-[E2 ubiquitin-conjugating enzyme]-L-cysteine + [acceptor protein]-L-lysine = [E2 ubiquitin-conjugating enzyme]-L-cysteine + N(6)-ubiquitinyl-[acceptor protein]-L-lysine.</text>
        <dbReference type="EC" id="2.3.2.26"/>
    </reaction>
</comment>
<protein>
    <recommendedName>
        <fullName evidence="7">E3 ubiquitin-protein ligase</fullName>
        <ecNumber evidence="7">2.3.2.26</ecNumber>
    </recommendedName>
</protein>
<dbReference type="GO" id="GO:0070534">
    <property type="term" value="P:protein K63-linked ubiquitination"/>
    <property type="evidence" value="ECO:0007669"/>
    <property type="project" value="TreeGrafter"/>
</dbReference>
<dbReference type="GO" id="GO:0000122">
    <property type="term" value="P:negative regulation of transcription by RNA polymerase II"/>
    <property type="evidence" value="ECO:0007669"/>
    <property type="project" value="UniProtKB-ARBA"/>
</dbReference>
<evidence type="ECO:0000256" key="2">
    <source>
        <dbReference type="ARBA" id="ARBA00004906"/>
    </source>
</evidence>
<dbReference type="Pfam" id="PF00632">
    <property type="entry name" value="HECT"/>
    <property type="match status" value="2"/>
</dbReference>
<dbReference type="PROSITE" id="PS50237">
    <property type="entry name" value="HECT"/>
    <property type="match status" value="1"/>
</dbReference>
<dbReference type="GO" id="GO:0005737">
    <property type="term" value="C:cytoplasm"/>
    <property type="evidence" value="ECO:0007669"/>
    <property type="project" value="TreeGrafter"/>
</dbReference>
<evidence type="ECO:0000256" key="8">
    <source>
        <dbReference type="PIRSR" id="PIRSR001569-1"/>
    </source>
</evidence>
<dbReference type="CDD" id="cd00078">
    <property type="entry name" value="HECTc"/>
    <property type="match status" value="1"/>
</dbReference>
<dbReference type="FunFam" id="3.90.1750.10:FF:000026">
    <property type="entry name" value="E3 ubiquitin-protein ligase HACE1"/>
    <property type="match status" value="1"/>
</dbReference>
<dbReference type="Gene3D" id="3.30.2410.10">
    <property type="entry name" value="Hect, E3 ligase catalytic domain"/>
    <property type="match status" value="1"/>
</dbReference>
<dbReference type="SMART" id="SM00239">
    <property type="entry name" value="C2"/>
    <property type="match status" value="1"/>
</dbReference>
<evidence type="ECO:0000256" key="9">
    <source>
        <dbReference type="PROSITE-ProRule" id="PRU00104"/>
    </source>
</evidence>
<dbReference type="Proteomes" id="UP000694402">
    <property type="component" value="Unassembled WGS sequence"/>
</dbReference>
<dbReference type="CDD" id="cd04021">
    <property type="entry name" value="C2_E3_ubiquitin_ligase"/>
    <property type="match status" value="1"/>
</dbReference>
<evidence type="ECO:0000256" key="4">
    <source>
        <dbReference type="ARBA" id="ARBA00022679"/>
    </source>
</evidence>
<evidence type="ECO:0000256" key="6">
    <source>
        <dbReference type="ARBA" id="ARBA00022786"/>
    </source>
</evidence>
<dbReference type="GeneTree" id="ENSGT00940000154635"/>
<feature type="domain" description="WW" evidence="12">
    <location>
        <begin position="339"/>
        <end position="372"/>
    </location>
</feature>
<feature type="domain" description="WW" evidence="12">
    <location>
        <begin position="309"/>
        <end position="342"/>
    </location>
</feature>
<dbReference type="FunFam" id="3.30.2410.10:FF:000002">
    <property type="entry name" value="E3 ubiquitin-protein ligase HECW2"/>
    <property type="match status" value="1"/>
</dbReference>
<dbReference type="Gene3D" id="3.90.1750.10">
    <property type="entry name" value="Hect, E3 ligase catalytic domains"/>
    <property type="match status" value="1"/>
</dbReference>
<gene>
    <name evidence="14" type="primary">WWP2</name>
</gene>
<dbReference type="SUPFAM" id="SSF56204">
    <property type="entry name" value="Hect, E3 ligase catalytic domain"/>
    <property type="match status" value="1"/>
</dbReference>
<dbReference type="Ensembl" id="ENSOTST00005094113.2">
    <property type="protein sequence ID" value="ENSOTSP00005086697.2"/>
    <property type="gene ID" value="ENSOTSG00005036236.2"/>
</dbReference>
<organism evidence="14 15">
    <name type="scientific">Oncorhynchus tshawytscha</name>
    <name type="common">Chinook salmon</name>
    <name type="synonym">Salmo tshawytscha</name>
    <dbReference type="NCBI Taxonomy" id="74940"/>
    <lineage>
        <taxon>Eukaryota</taxon>
        <taxon>Metazoa</taxon>
        <taxon>Chordata</taxon>
        <taxon>Craniata</taxon>
        <taxon>Vertebrata</taxon>
        <taxon>Euteleostomi</taxon>
        <taxon>Actinopterygii</taxon>
        <taxon>Neopterygii</taxon>
        <taxon>Teleostei</taxon>
        <taxon>Protacanthopterygii</taxon>
        <taxon>Salmoniformes</taxon>
        <taxon>Salmonidae</taxon>
        <taxon>Salmoninae</taxon>
        <taxon>Oncorhynchus</taxon>
    </lineage>
</organism>
<dbReference type="PROSITE" id="PS50004">
    <property type="entry name" value="C2"/>
    <property type="match status" value="1"/>
</dbReference>
<feature type="domain" description="C2" evidence="11">
    <location>
        <begin position="1"/>
        <end position="119"/>
    </location>
</feature>
<reference evidence="14" key="2">
    <citation type="submission" date="2025-09" db="UniProtKB">
        <authorList>
            <consortium name="Ensembl"/>
        </authorList>
    </citation>
    <scope>IDENTIFICATION</scope>
</reference>
<dbReference type="PANTHER" id="PTHR11254">
    <property type="entry name" value="HECT DOMAIN UBIQUITIN-PROTEIN LIGASE"/>
    <property type="match status" value="1"/>
</dbReference>
<dbReference type="InterPro" id="IPR050409">
    <property type="entry name" value="E3_ubiq-protein_ligase"/>
</dbReference>
<dbReference type="Gene3D" id="3.30.2160.10">
    <property type="entry name" value="Hect, E3 ligase catalytic domain"/>
    <property type="match status" value="1"/>
</dbReference>
<dbReference type="UniPathway" id="UPA00143"/>
<dbReference type="SMART" id="SM00119">
    <property type="entry name" value="HECTc"/>
    <property type="match status" value="1"/>
</dbReference>
<feature type="region of interest" description="Disordered" evidence="10">
    <location>
        <begin position="190"/>
        <end position="220"/>
    </location>
</feature>
<sequence>MAAASVTRPGNVQTTEKSQLTLKVVSAKPQSPKLPTRSRLSSFVEVTADGLTSETKKTGKRTGHLELQWNEDLTLNVTPQSRLDLKLWSCHTLRKELLGTATIDLLDTLRTHDGKMENLQLSLVLQTENKGSLVAGGELNVCLDGLVVDLGSLPNGSTATDSESRLATHTHTLTLTKECTLFFLMTHRHSAEDSQGGSPGVALANGEPSEEQSPGASGRNYSAKNSHSACACLIGIMVNLLTCNLTDLTCLSLSLSLSLSAFLSLPFSLSLSLPLSLSASLSLSLPLCLCLSLFLSLPLSPSLSLSASLSLPLSWEQRVLPHGRVYYVDHNTKTTTWERPLPPGWEKRVDQRGRFYYVDHNTRTTTWQRPTEESVRNYEQWQSQRNQLQGAMHQFSQRFLYQSSGAPAVENDPLGALPSGWEKRQDNGRVYFVNHNTRTTQWEDPRTQGMIQEPPLPPGWEMKYTAEGVRYFVDHNSRTTSFKDPRPGFESGTGSSPGAYDRSFRWKYHQFRFLCHSNALPSHVKISVSRQTLFEDSFQQIMNVKPYDLRRRLYIIMRGEEGLDYGGIAREWFFLLSHEVLNPMYCLFEYAGKNNYCLQINPASSINPDHLTYFRFIGRFIAMALYHGKFIDTGFTLPFYKLLRPFIIDNSLEEGGVELYFAQDMEILGKVSTHQLKDDGEDELVTTENKEEYISLLTDWRFTRGVEEQTKAFLDGFNEVVPLEWLRYFDEKELELMLCGMQEIDLSDWQKNTIYRHYTKNSKQIHWFWQVVKEMDNEKRIRLLQFVTGTCRLPVGGFAELIGSNGPQKFCIDKVGKETWLPRSHTCFNRLDLPPYKSLEQLREKLLFAIEETEGFGQE</sequence>
<dbReference type="GO" id="GO:0043161">
    <property type="term" value="P:proteasome-mediated ubiquitin-dependent protein catabolic process"/>
    <property type="evidence" value="ECO:0007669"/>
    <property type="project" value="TreeGrafter"/>
</dbReference>
<evidence type="ECO:0000313" key="14">
    <source>
        <dbReference type="Ensembl" id="ENSOTSP00005086697.2"/>
    </source>
</evidence>
<keyword evidence="6 7" id="KW-0833">Ubl conjugation pathway</keyword>
<evidence type="ECO:0000259" key="13">
    <source>
        <dbReference type="PROSITE" id="PS50237"/>
    </source>
</evidence>
<dbReference type="InterPro" id="IPR000569">
    <property type="entry name" value="HECT_dom"/>
</dbReference>
<feature type="active site" description="Glycyl thioester intermediate" evidence="8 9">
    <location>
        <position position="827"/>
    </location>
</feature>
<evidence type="ECO:0000256" key="1">
    <source>
        <dbReference type="ARBA" id="ARBA00000885"/>
    </source>
</evidence>
<keyword evidence="15" id="KW-1185">Reference proteome</keyword>
<feature type="domain" description="WW" evidence="12">
    <location>
        <begin position="415"/>
        <end position="447"/>
    </location>
</feature>
<dbReference type="InterPro" id="IPR035892">
    <property type="entry name" value="C2_domain_sf"/>
</dbReference>
<reference evidence="14" key="1">
    <citation type="submission" date="2025-08" db="UniProtKB">
        <authorList>
            <consortium name="Ensembl"/>
        </authorList>
    </citation>
    <scope>IDENTIFICATION</scope>
</reference>